<dbReference type="EMBL" id="FQ670179">
    <property type="protein sequence ID" value="CBY83041.1"/>
    <property type="molecule type" value="Genomic_DNA"/>
</dbReference>
<accession>E7ACL0</accession>
<feature type="domain" description="Pseudouridine synthase RsuA/RluA-like" evidence="6">
    <location>
        <begin position="75"/>
        <end position="200"/>
    </location>
</feature>
<dbReference type="AlphaFoldDB" id="E7ACL0"/>
<dbReference type="GO" id="GO:0016829">
    <property type="term" value="F:lyase activity"/>
    <property type="evidence" value="ECO:0007669"/>
    <property type="project" value="UniProtKB-KW"/>
</dbReference>
<gene>
    <name evidence="7" type="ordered locus">Hfelis_09570</name>
</gene>
<organism evidence="7 8">
    <name type="scientific">Helicobacter felis (strain ATCC 49179 / CCUG 28539 / NCTC 12436 / CS1)</name>
    <dbReference type="NCBI Taxonomy" id="936155"/>
    <lineage>
        <taxon>Bacteria</taxon>
        <taxon>Pseudomonadati</taxon>
        <taxon>Campylobacterota</taxon>
        <taxon>Epsilonproteobacteria</taxon>
        <taxon>Campylobacterales</taxon>
        <taxon>Helicobacteraceae</taxon>
        <taxon>Helicobacter</taxon>
    </lineage>
</organism>
<dbReference type="InterPro" id="IPR006145">
    <property type="entry name" value="PsdUridine_synth_RsuA/RluA"/>
</dbReference>
<dbReference type="PROSITE" id="PS50889">
    <property type="entry name" value="S4"/>
    <property type="match status" value="1"/>
</dbReference>
<dbReference type="GO" id="GO:0000455">
    <property type="term" value="P:enzyme-directed rRNA pseudouridine synthesis"/>
    <property type="evidence" value="ECO:0007669"/>
    <property type="project" value="TreeGrafter"/>
</dbReference>
<protein>
    <recommendedName>
        <fullName evidence="3">RNA pseudouridylate synthase</fullName>
    </recommendedName>
    <alternativeName>
        <fullName evidence="4">RNA-uridine isomerase</fullName>
    </alternativeName>
</protein>
<comment type="similarity">
    <text evidence="2">Belongs to the pseudouridine synthase RluA family.</text>
</comment>
<dbReference type="PANTHER" id="PTHR21600">
    <property type="entry name" value="MITOCHONDRIAL RNA PSEUDOURIDINE SYNTHASE"/>
    <property type="match status" value="1"/>
</dbReference>
<dbReference type="STRING" id="936155.HFELIS_09570"/>
<dbReference type="GeneID" id="36134059"/>
<comment type="catalytic activity">
    <reaction evidence="1">
        <text>a uridine in RNA = a pseudouridine in RNA</text>
        <dbReference type="Rhea" id="RHEA:48348"/>
        <dbReference type="Rhea" id="RHEA-COMP:12068"/>
        <dbReference type="Rhea" id="RHEA-COMP:12069"/>
        <dbReference type="ChEBI" id="CHEBI:65314"/>
        <dbReference type="ChEBI" id="CHEBI:65315"/>
    </reaction>
</comment>
<dbReference type="Pfam" id="PF00849">
    <property type="entry name" value="PseudoU_synth_2"/>
    <property type="match status" value="1"/>
</dbReference>
<keyword evidence="5" id="KW-0694">RNA-binding</keyword>
<name>E7ACL0_HELFC</name>
<dbReference type="GO" id="GO:0003723">
    <property type="term" value="F:RNA binding"/>
    <property type="evidence" value="ECO:0007669"/>
    <property type="project" value="UniProtKB-KW"/>
</dbReference>
<sequence length="247" mass="27891">MQAAYKLLSAQMGISHKQAQKLIDLGRVCLGGRKLTLARQLCPLQSKFEVQNSKAQILYQETDWLFLNKPAGVNSYALEKQHPPYKLLHRLDLPTTGVLALAQNHAHAQGLEAFKKRAVYKEYIALVQGVIKKPQTLRMPLRVQKSHIEDAKGFVKTLLDPAGRPACTKITPLKQYKNKTLLKVVITTGITHQIRAHLSALGCPIVGDVLYGGRSHQYFFLHAHRLKILDHYIQAPLPFYFEEELTP</sequence>
<evidence type="ECO:0000256" key="3">
    <source>
        <dbReference type="ARBA" id="ARBA00031870"/>
    </source>
</evidence>
<dbReference type="eggNOG" id="COG0564">
    <property type="taxonomic scope" value="Bacteria"/>
</dbReference>
<dbReference type="KEGG" id="hfe:HFELIS_09570"/>
<dbReference type="CDD" id="cd02869">
    <property type="entry name" value="PseudoU_synth_RluA_like"/>
    <property type="match status" value="1"/>
</dbReference>
<keyword evidence="8" id="KW-1185">Reference proteome</keyword>
<evidence type="ECO:0000256" key="2">
    <source>
        <dbReference type="ARBA" id="ARBA00010876"/>
    </source>
</evidence>
<dbReference type="GO" id="GO:0140098">
    <property type="term" value="F:catalytic activity, acting on RNA"/>
    <property type="evidence" value="ECO:0007669"/>
    <property type="project" value="UniProtKB-ARBA"/>
</dbReference>
<evidence type="ECO:0000313" key="8">
    <source>
        <dbReference type="Proteomes" id="UP000007934"/>
    </source>
</evidence>
<reference evidence="7 8" key="1">
    <citation type="journal article" date="2011" name="Genome Biol. Evol.">
        <title>Comparative whole genome sequence analysis of the carcinogenic bacterial model pathogen Helicobacter felis.</title>
        <authorList>
            <person name="Arnold I.C."/>
            <person name="Zigova Z."/>
            <person name="Holden M."/>
            <person name="Lawley T.D."/>
            <person name="Rad R."/>
            <person name="Dougan G."/>
            <person name="Falkow S."/>
            <person name="Bentley S.D."/>
            <person name="Muller A."/>
        </authorList>
    </citation>
    <scope>NUCLEOTIDE SEQUENCE [LARGE SCALE GENOMIC DNA]</scope>
    <source>
        <strain evidence="8">ATCC 49179 / CCUG 28539 / NCTC 12436 / CS1</strain>
    </source>
</reference>
<dbReference type="OrthoDB" id="128480at2"/>
<dbReference type="SUPFAM" id="SSF55120">
    <property type="entry name" value="Pseudouridine synthase"/>
    <property type="match status" value="1"/>
</dbReference>
<proteinExistence type="inferred from homology"/>
<evidence type="ECO:0000313" key="7">
    <source>
        <dbReference type="EMBL" id="CBY83041.1"/>
    </source>
</evidence>
<evidence type="ECO:0000256" key="5">
    <source>
        <dbReference type="PROSITE-ProRule" id="PRU00182"/>
    </source>
</evidence>
<dbReference type="Gene3D" id="3.30.2350.10">
    <property type="entry name" value="Pseudouridine synthase"/>
    <property type="match status" value="1"/>
</dbReference>
<dbReference type="InterPro" id="IPR020103">
    <property type="entry name" value="PsdUridine_synth_cat_dom_sf"/>
</dbReference>
<dbReference type="HOGENOM" id="CLU_016902_9_0_7"/>
<dbReference type="RefSeq" id="WP_013469407.1">
    <property type="nucleotide sequence ID" value="NC_014810.2"/>
</dbReference>
<evidence type="ECO:0000256" key="1">
    <source>
        <dbReference type="ARBA" id="ARBA00000073"/>
    </source>
</evidence>
<keyword evidence="7" id="KW-0456">Lyase</keyword>
<dbReference type="GO" id="GO:0009982">
    <property type="term" value="F:pseudouridine synthase activity"/>
    <property type="evidence" value="ECO:0007669"/>
    <property type="project" value="InterPro"/>
</dbReference>
<evidence type="ECO:0000259" key="6">
    <source>
        <dbReference type="Pfam" id="PF00849"/>
    </source>
</evidence>
<dbReference type="PANTHER" id="PTHR21600:SF44">
    <property type="entry name" value="RIBOSOMAL LARGE SUBUNIT PSEUDOURIDINE SYNTHASE D"/>
    <property type="match status" value="1"/>
</dbReference>
<dbReference type="Proteomes" id="UP000007934">
    <property type="component" value="Chromosome"/>
</dbReference>
<evidence type="ECO:0000256" key="4">
    <source>
        <dbReference type="ARBA" id="ARBA00033164"/>
    </source>
</evidence>
<dbReference type="InterPro" id="IPR050188">
    <property type="entry name" value="RluA_PseudoU_synthase"/>
</dbReference>